<keyword evidence="4" id="KW-0676">Redox-active center</keyword>
<dbReference type="Proteomes" id="UP000625283">
    <property type="component" value="Unassembled WGS sequence"/>
</dbReference>
<sequence>MRSYASPHWEYHYDQIHKNPYKEISAVSKGGLYEFTLDSIPKLTRIYLWRKGGELFGNPVMALLDGYLLNPGDSIKIQSYRKKGWVNSGNLMTNGERIINDAVELRFWGKGAEKFIAKWTIDSLWGEKHAYSNIPFVRQYKAPYYGDDLFGSPDAESWYLHKNKFRMNVLRDALQLYRPYLTDDVYYQLYADYVGGFYEALNYPFRFSLYHPERKEIWEQTRDSFLDHYAGLEGADIPIKYLRNSPEYQTYVSYWLDNLYSVEHSENGIYTNKYQLIRDKAPVGLREALLTEEVLKVYGKRENPPILEDALRIIKDPYLLLQLEGFDDLAIGKPAATFELFDKDGKTVASDRFKGKVVFMDFYFPACNNCHNYIEQTVKPVYERYKNDDRIVFVTVAAEDRKAYLKGLEWAALHGNNAYDLYTGALTFKHPLIQHYRIKAYPNPMIIGKDGNIFARSDRDMRSQQGLIAAIEEAIAQN</sequence>
<proteinExistence type="predicted"/>
<evidence type="ECO:0000313" key="7">
    <source>
        <dbReference type="Proteomes" id="UP000625283"/>
    </source>
</evidence>
<dbReference type="Pfam" id="PF13905">
    <property type="entry name" value="Thioredoxin_8"/>
    <property type="match status" value="1"/>
</dbReference>
<dbReference type="SUPFAM" id="SSF52833">
    <property type="entry name" value="Thioredoxin-like"/>
    <property type="match status" value="1"/>
</dbReference>
<keyword evidence="7" id="KW-1185">Reference proteome</keyword>
<evidence type="ECO:0000259" key="5">
    <source>
        <dbReference type="PROSITE" id="PS51352"/>
    </source>
</evidence>
<dbReference type="PANTHER" id="PTHR42852:SF6">
    <property type="entry name" value="THIOL:DISULFIDE INTERCHANGE PROTEIN DSBE"/>
    <property type="match status" value="1"/>
</dbReference>
<evidence type="ECO:0000313" key="6">
    <source>
        <dbReference type="EMBL" id="MBL1408239.1"/>
    </source>
</evidence>
<dbReference type="Gene3D" id="3.40.30.10">
    <property type="entry name" value="Glutaredoxin"/>
    <property type="match status" value="1"/>
</dbReference>
<keyword evidence="3" id="KW-1015">Disulfide bond</keyword>
<evidence type="ECO:0000256" key="4">
    <source>
        <dbReference type="ARBA" id="ARBA00023284"/>
    </source>
</evidence>
<evidence type="ECO:0000256" key="3">
    <source>
        <dbReference type="ARBA" id="ARBA00023157"/>
    </source>
</evidence>
<dbReference type="InterPro" id="IPR012336">
    <property type="entry name" value="Thioredoxin-like_fold"/>
</dbReference>
<evidence type="ECO:0000256" key="2">
    <source>
        <dbReference type="ARBA" id="ARBA00022748"/>
    </source>
</evidence>
<dbReference type="InterPro" id="IPR036249">
    <property type="entry name" value="Thioredoxin-like_sf"/>
</dbReference>
<organism evidence="6 7">
    <name type="scientific">Sphingobacterium faecale</name>
    <dbReference type="NCBI Taxonomy" id="2803775"/>
    <lineage>
        <taxon>Bacteria</taxon>
        <taxon>Pseudomonadati</taxon>
        <taxon>Bacteroidota</taxon>
        <taxon>Sphingobacteriia</taxon>
        <taxon>Sphingobacteriales</taxon>
        <taxon>Sphingobacteriaceae</taxon>
        <taxon>Sphingobacterium</taxon>
    </lineage>
</organism>
<dbReference type="EMBL" id="JAERTY010000003">
    <property type="protein sequence ID" value="MBL1408239.1"/>
    <property type="molecule type" value="Genomic_DNA"/>
</dbReference>
<reference evidence="6 7" key="1">
    <citation type="submission" date="2021-01" db="EMBL/GenBank/DDBJ databases">
        <title>C459-1 draft genome sequence.</title>
        <authorList>
            <person name="Zhang X.-F."/>
        </authorList>
    </citation>
    <scope>NUCLEOTIDE SEQUENCE [LARGE SCALE GENOMIC DNA]</scope>
    <source>
        <strain evidence="7">C459-1</strain>
    </source>
</reference>
<dbReference type="InterPro" id="IPR013766">
    <property type="entry name" value="Thioredoxin_domain"/>
</dbReference>
<accession>A0ABS1R0Z2</accession>
<gene>
    <name evidence="6" type="ORF">JKG61_05695</name>
</gene>
<comment type="caution">
    <text evidence="6">The sequence shown here is derived from an EMBL/GenBank/DDBJ whole genome shotgun (WGS) entry which is preliminary data.</text>
</comment>
<dbReference type="PANTHER" id="PTHR42852">
    <property type="entry name" value="THIOL:DISULFIDE INTERCHANGE PROTEIN DSBE"/>
    <property type="match status" value="1"/>
</dbReference>
<keyword evidence="2" id="KW-0201">Cytochrome c-type biogenesis</keyword>
<comment type="subcellular location">
    <subcellularLocation>
        <location evidence="1">Cell envelope</location>
    </subcellularLocation>
</comment>
<dbReference type="InterPro" id="IPR050553">
    <property type="entry name" value="Thioredoxin_ResA/DsbE_sf"/>
</dbReference>
<name>A0ABS1R0Z2_9SPHI</name>
<feature type="domain" description="Thioredoxin" evidence="5">
    <location>
        <begin position="329"/>
        <end position="476"/>
    </location>
</feature>
<protein>
    <submittedName>
        <fullName evidence="6">SCO family protein</fullName>
    </submittedName>
</protein>
<evidence type="ECO:0000256" key="1">
    <source>
        <dbReference type="ARBA" id="ARBA00004196"/>
    </source>
</evidence>
<dbReference type="PROSITE" id="PS51352">
    <property type="entry name" value="THIOREDOXIN_2"/>
    <property type="match status" value="1"/>
</dbReference>
<dbReference type="RefSeq" id="WP_202102022.1">
    <property type="nucleotide sequence ID" value="NZ_JAERTY010000003.1"/>
</dbReference>